<name>A0ABV9BVB1_9ACTN</name>
<evidence type="ECO:0000313" key="1">
    <source>
        <dbReference type="EMBL" id="MFC4518034.1"/>
    </source>
</evidence>
<sequence>MSGSSWVQTAQVTVARRQHTETLLVRVQVTLTAMCEKRAQITVRAVEHRADVSRSLLGQKATARKLISDASTEVAGR</sequence>
<organism evidence="1 2">
    <name type="scientific">Streptomyces ehimensis</name>
    <dbReference type="NCBI Taxonomy" id="68195"/>
    <lineage>
        <taxon>Bacteria</taxon>
        <taxon>Bacillati</taxon>
        <taxon>Actinomycetota</taxon>
        <taxon>Actinomycetes</taxon>
        <taxon>Kitasatosporales</taxon>
        <taxon>Streptomycetaceae</taxon>
        <taxon>Streptomyces</taxon>
    </lineage>
</organism>
<proteinExistence type="predicted"/>
<accession>A0ABV9BVB1</accession>
<comment type="caution">
    <text evidence="1">The sequence shown here is derived from an EMBL/GenBank/DDBJ whole genome shotgun (WGS) entry which is preliminary data.</text>
</comment>
<dbReference type="EMBL" id="JBHSFS010000031">
    <property type="protein sequence ID" value="MFC4518034.1"/>
    <property type="molecule type" value="Genomic_DNA"/>
</dbReference>
<dbReference type="RefSeq" id="WP_411951307.1">
    <property type="nucleotide sequence ID" value="NZ_JBHSFS010000031.1"/>
</dbReference>
<evidence type="ECO:0000313" key="2">
    <source>
        <dbReference type="Proteomes" id="UP001595990"/>
    </source>
</evidence>
<gene>
    <name evidence="1" type="ORF">ACFPEN_34790</name>
</gene>
<protein>
    <submittedName>
        <fullName evidence="1">Uncharacterized protein</fullName>
    </submittedName>
</protein>
<dbReference type="Proteomes" id="UP001595990">
    <property type="component" value="Unassembled WGS sequence"/>
</dbReference>
<reference evidence="2" key="1">
    <citation type="journal article" date="2019" name="Int. J. Syst. Evol. Microbiol.">
        <title>The Global Catalogue of Microorganisms (GCM) 10K type strain sequencing project: providing services to taxonomists for standard genome sequencing and annotation.</title>
        <authorList>
            <consortium name="The Broad Institute Genomics Platform"/>
            <consortium name="The Broad Institute Genome Sequencing Center for Infectious Disease"/>
            <person name="Wu L."/>
            <person name="Ma J."/>
        </authorList>
    </citation>
    <scope>NUCLEOTIDE SEQUENCE [LARGE SCALE GENOMIC DNA]</scope>
    <source>
        <strain evidence="2">CECT 8064</strain>
    </source>
</reference>
<keyword evidence="2" id="KW-1185">Reference proteome</keyword>